<organism evidence="2 3">
    <name type="scientific">Kluyveromyces lactis (strain ATCC 8585 / CBS 2359 / DSM 70799 / NBRC 1267 / NRRL Y-1140 / WM37)</name>
    <name type="common">Yeast</name>
    <name type="synonym">Candida sphaerica</name>
    <dbReference type="NCBI Taxonomy" id="284590"/>
    <lineage>
        <taxon>Eukaryota</taxon>
        <taxon>Fungi</taxon>
        <taxon>Dikarya</taxon>
        <taxon>Ascomycota</taxon>
        <taxon>Saccharomycotina</taxon>
        <taxon>Saccharomycetes</taxon>
        <taxon>Saccharomycetales</taxon>
        <taxon>Saccharomycetaceae</taxon>
        <taxon>Kluyveromyces</taxon>
    </lineage>
</organism>
<keyword evidence="3" id="KW-1185">Reference proteome</keyword>
<gene>
    <name evidence="2" type="ORF">KLLA0_F27159g</name>
</gene>
<dbReference type="EMBL" id="CR382126">
    <property type="protein sequence ID" value="CAG98996.1"/>
    <property type="molecule type" value="Genomic_DNA"/>
</dbReference>
<dbReference type="OMA" id="NEYGWFT"/>
<dbReference type="Gene3D" id="2.130.10.10">
    <property type="entry name" value="YVTN repeat-like/Quinoprotein amine dehydrogenase"/>
    <property type="match status" value="1"/>
</dbReference>
<dbReference type="KEGG" id="kla:KLLA0_F27159g"/>
<protein>
    <submittedName>
        <fullName evidence="2">KLLA0F27159p</fullName>
    </submittedName>
</protein>
<dbReference type="FunCoup" id="Q6CIF1">
    <property type="interactions" value="24"/>
</dbReference>
<proteinExistence type="predicted"/>
<reference evidence="2 3" key="1">
    <citation type="journal article" date="2004" name="Nature">
        <title>Genome evolution in yeasts.</title>
        <authorList>
            <consortium name="Genolevures"/>
            <person name="Dujon B."/>
            <person name="Sherman D."/>
            <person name="Fischer G."/>
            <person name="Durrens P."/>
            <person name="Casaregola S."/>
            <person name="Lafontaine I."/>
            <person name="de Montigny J."/>
            <person name="Marck C."/>
            <person name="Neuveglise C."/>
            <person name="Talla E."/>
            <person name="Goffard N."/>
            <person name="Frangeul L."/>
            <person name="Aigle M."/>
            <person name="Anthouard V."/>
            <person name="Babour A."/>
            <person name="Barbe V."/>
            <person name="Barnay S."/>
            <person name="Blanchin S."/>
            <person name="Beckerich J.M."/>
            <person name="Beyne E."/>
            <person name="Bleykasten C."/>
            <person name="Boisrame A."/>
            <person name="Boyer J."/>
            <person name="Cattolico L."/>
            <person name="Confanioleri F."/>
            <person name="de Daruvar A."/>
            <person name="Despons L."/>
            <person name="Fabre E."/>
            <person name="Fairhead C."/>
            <person name="Ferry-Dumazet H."/>
            <person name="Groppi A."/>
            <person name="Hantraye F."/>
            <person name="Hennequin C."/>
            <person name="Jauniaux N."/>
            <person name="Joyet P."/>
            <person name="Kachouri R."/>
            <person name="Kerrest A."/>
            <person name="Koszul R."/>
            <person name="Lemaire M."/>
            <person name="Lesur I."/>
            <person name="Ma L."/>
            <person name="Muller H."/>
            <person name="Nicaud J.M."/>
            <person name="Nikolski M."/>
            <person name="Oztas S."/>
            <person name="Ozier-Kalogeropoulos O."/>
            <person name="Pellenz S."/>
            <person name="Potier S."/>
            <person name="Richard G.F."/>
            <person name="Straub M.L."/>
            <person name="Suleau A."/>
            <person name="Swennene D."/>
            <person name="Tekaia F."/>
            <person name="Wesolowski-Louvel M."/>
            <person name="Westhof E."/>
            <person name="Wirth B."/>
            <person name="Zeniou-Meyer M."/>
            <person name="Zivanovic I."/>
            <person name="Bolotin-Fukuhara M."/>
            <person name="Thierry A."/>
            <person name="Bouchier C."/>
            <person name="Caudron B."/>
            <person name="Scarpelli C."/>
            <person name="Gaillardin C."/>
            <person name="Weissenbach J."/>
            <person name="Wincker P."/>
            <person name="Souciet J.L."/>
        </authorList>
    </citation>
    <scope>NUCLEOTIDE SEQUENCE [LARGE SCALE GENOMIC DNA]</scope>
    <source>
        <strain evidence="3">ATCC 8585 / CBS 2359 / DSM 70799 / NBRC 1267 / NRRL Y-1140 / WM37</strain>
    </source>
</reference>
<evidence type="ECO:0000313" key="2">
    <source>
        <dbReference type="EMBL" id="CAG98996.1"/>
    </source>
</evidence>
<dbReference type="AlphaFoldDB" id="Q6CIF1"/>
<dbReference type="SUPFAM" id="SSF50978">
    <property type="entry name" value="WD40 repeat-like"/>
    <property type="match status" value="1"/>
</dbReference>
<dbReference type="InParanoid" id="Q6CIF1"/>
<accession>Q6CIF1</accession>
<name>Q6CIF1_KLULA</name>
<evidence type="ECO:0000313" key="3">
    <source>
        <dbReference type="Proteomes" id="UP000000598"/>
    </source>
</evidence>
<sequence>MTVLHDLKITRKALESWTDNISWGKDGSIYISTQPQLTICEPLFCKSVQKHLKNLFHVKELHLLGPDNKFENVFLDQNQILNSQPEPAIVRVVPSPRPGLVAGITKHANILLCQDNQVLCQVDDTTAAYPNRAYHSLAWNDKSDLLFTGNERNTIDIFSVSMDIVVTHMKSLPLDFSDQSENNWVTLLRYQNEKLICSNSQNEVYLIDLASSTIKKISEATKFSISDIQFVGNRVLITSLGSIHCYDINADKHTIETFDILNEFFIIRLPDKESAILLSDKTSVKVVLTDSNISLSADEVISPLLEKRFIKWNNTFNEYHKYETKLYVRGISPSPDGFTVAILYDIERLSLKYSIPSEQVFRLLIVPLSDKWEVSDKASGLAWYQTYNVYNAPASNMANLISEKVFDTSQSFEDYLSSILKSKEMLQWRFSSFIEDLPSAKKIHTLIFSYVSNHLNEITNPLDQAYAIWLSVLLGESPPFELAAVEFKGQFISEYFDFNKNANENIIVSESKHEWKRCCVTGLPLISTNVKICPVSKCRVIDLEKDNLNDYGWLSTIVLKIFGNISIFTGTKMTSV</sequence>
<dbReference type="HOGENOM" id="CLU_033367_0_0_1"/>
<dbReference type="eggNOG" id="ENOG502RFBH">
    <property type="taxonomic scope" value="Eukaryota"/>
</dbReference>
<feature type="domain" description="Transcription factor IIIC putative zinc-finger" evidence="1">
    <location>
        <begin position="506"/>
        <end position="572"/>
    </location>
</feature>
<dbReference type="Proteomes" id="UP000000598">
    <property type="component" value="Chromosome F"/>
</dbReference>
<evidence type="ECO:0000259" key="1">
    <source>
        <dbReference type="Pfam" id="PF12660"/>
    </source>
</evidence>
<dbReference type="InterPro" id="IPR024764">
    <property type="entry name" value="TFIIIC_Znf"/>
</dbReference>
<dbReference type="InterPro" id="IPR036322">
    <property type="entry name" value="WD40_repeat_dom_sf"/>
</dbReference>
<dbReference type="Pfam" id="PF12660">
    <property type="entry name" value="zf-TFIIIC"/>
    <property type="match status" value="1"/>
</dbReference>
<dbReference type="InterPro" id="IPR015943">
    <property type="entry name" value="WD40/YVTN_repeat-like_dom_sf"/>
</dbReference>
<dbReference type="PaxDb" id="284590-Q6CIF1"/>
<dbReference type="STRING" id="284590.Q6CIF1"/>